<name>B2THJ2_CLOBB</name>
<accession>B2THJ2</accession>
<dbReference type="KEGG" id="cbk:CLL_A1136"/>
<sequence>MLERKNNGINLNIDEVYVLNSQENNPNRKELTELKEILNNICNSIKDLNKNTNSL</sequence>
<gene>
    <name evidence="1" type="ordered locus">CLL_A1136</name>
</gene>
<organism evidence="1">
    <name type="scientific">Clostridium botulinum (strain Eklund 17B / Type B)</name>
    <dbReference type="NCBI Taxonomy" id="935198"/>
    <lineage>
        <taxon>Bacteria</taxon>
        <taxon>Bacillati</taxon>
        <taxon>Bacillota</taxon>
        <taxon>Clostridia</taxon>
        <taxon>Eubacteriales</taxon>
        <taxon>Clostridiaceae</taxon>
        <taxon>Clostridium</taxon>
    </lineage>
</organism>
<dbReference type="AlphaFoldDB" id="B2THJ2"/>
<proteinExistence type="predicted"/>
<dbReference type="EMBL" id="CP001056">
    <property type="protein sequence ID" value="ACD22456.1"/>
    <property type="molecule type" value="Genomic_DNA"/>
</dbReference>
<evidence type="ECO:0000313" key="1">
    <source>
        <dbReference type="EMBL" id="ACD22456.1"/>
    </source>
</evidence>
<reference evidence="1" key="2">
    <citation type="submission" date="2009-08" db="EMBL/GenBank/DDBJ databases">
        <authorList>
            <person name="Shrivastava S."/>
            <person name="Brinkac L.M."/>
            <person name="Dodson R.J."/>
            <person name="Harkins D.M."/>
            <person name="Durkin A.S."/>
            <person name="Sutton G."/>
        </authorList>
    </citation>
    <scope>NUCLEOTIDE SEQUENCE</scope>
    <source>
        <strain evidence="1">Eklund 17B</strain>
    </source>
</reference>
<protein>
    <submittedName>
        <fullName evidence="1">Uncharacterized protein</fullName>
    </submittedName>
</protein>
<dbReference type="HOGENOM" id="CLU_3023872_0_0_9"/>
<reference evidence="1" key="1">
    <citation type="submission" date="2009-06" db="EMBL/GenBank/DDBJ databases">
        <authorList>
            <consortium name="US DOE Joint Genome Institute (JGI-PGF)"/>
            <person name="Lucas S."/>
            <person name="Copeland A."/>
            <person name="Lapidus A."/>
            <person name="Glavina del Rio T."/>
            <person name="Dalin E."/>
            <person name="Tice H."/>
            <person name="Bruce D."/>
            <person name="Goodwin L."/>
            <person name="Pitluck S."/>
            <person name="Kyrpides N."/>
            <person name="Mavromatis K."/>
            <person name="Ivanova N."/>
            <person name="Saunders E."/>
            <person name="Brettin T."/>
            <person name="Detter J.C."/>
            <person name="Han C."/>
            <person name="Larimer F."/>
            <person name="Land M."/>
            <person name="Hauser L."/>
            <person name="Markowitz V."/>
            <person name="Cheng J.-F."/>
            <person name="Hugenholtz P."/>
            <person name="Woyke T."/>
            <person name="Wu D."/>
            <person name="Gronow S."/>
            <person name="Klenk H.-P."/>
            <person name="Eisen J.A."/>
        </authorList>
    </citation>
    <scope>NUCLEOTIDE SEQUENCE</scope>
    <source>
        <strain evidence="1">Eklund 17B</strain>
    </source>
</reference>